<protein>
    <submittedName>
        <fullName evidence="9">G11127 protein</fullName>
    </submittedName>
</protein>
<sequence>MATDEDAVASLDRVLTRLALTEESGLEQVLAKLLPIVIGQLKSGQQRTRSKVLELLSHVNKRVRGHNDIKLPLLSLLELYKQNAGQPLVCNFSLVYMEMACERASAEERLEAAPLMLKGISDRSPQHKEMLLRMAVAGMQKLSKILPASKPGTENELLARCQFLSSDRDRQVFLEYAMKFLMYQPPSLLHQAAALPQGARGSSTRSTQPQSATRANGSSGAPGSGHALQETAPDAAPPVPPGLCPADVKEIEGKHPPEGDTLSEAKLGILNFTAACQIAPAECILPYLVAAADPVDPVAQRGEELLKKRCSTDGNKPDVSLEDAILIQHMFSLFHGSEPKHAQLPPDRKVQPASPAVRARLMSLLKRSLVAANSFPDNLQAIFACVFEVRGTLRLKHSGMEFAVWTFKHASQEPLERAAKPALQGLLMLLDNDTSAGSDMASAAVRGFTYQAIGQLASRVPSLFTSDVSIARRFFQSLSTEPAGVRSALQEAVSTLASAYQDCTGTALTELEELLLESVASEQEAAKLCAAQWASRLFPPSHVPSRYVCVMAAGDAKLEVREAGSAGLHIPASSSPGSQDHRPVEYPTPNAVTQYFSQKHPSLRTAVDMGKPLVLPHRSFEALVSFLRACCKQHINSEASTSSMESYVGFLENALVRAAPGDLQAVALEAILEMAAAAPADFAGSYRAKAPWLQGFLSHINQAVREMAARLLGILTMALSADSASGLLAQLTEAQDKSGKFESREGNLTAAGFVLAQLLMGVPSIPEQALGSAVDSLCSAAQDTKSTHAATAALALGHAGLQSTLPLRISLDGDPVSQSSGDSQLTSWHALSRALGDLMKAKEAKVAKKAVTAAGYLCRGEQSPEVLDLLVTAMLDTASVKSDVLPFAAGEALCFAFGGVKVPPERLLHTPVDSLAQAVAQDAGMPEAEGMQVDSGLESEPDNTKRTTIQARVLDKVLKELIFDSKGEVRSAACVWLVSLCTFTGKQPQLLQRLPQIQEAFSNLLGDSSELAQEMASRGLSAVYQLGDERGRSELLGSLMGTLQGGAKKRAVKLTGDSKVFEEGQLGEAPGGGSLTTYRELSALATEMGQPDLLYKFMDLANHASAMASTRGAAFGFASIAKLAGEQLKPYVAQLVPKLYRYQHDPNPRVRDAMTHIWRALIDNPKQAVDEHFAAIVKEILTEMGGRLWRNREAACSALSDLVQGRRWAQVEPHLEEMWVMTMRAMDDVKESCRAAAATTMHTLQSVTLRLADPAATAAEDAAKAMNMMLPFLLTKCQKSDAKEVQAVCMISIAKMVQAAKAAQIQAHLVQLVPALLESLSSMEDQRLNYVEQHAERIGVDAGRLENLRVSAAKGSIMGDTLDVCARQVDAQSLEALVPVLSQLVKRGVGLNTQAGAARFISSLAMRMGSDLQAQSGALLKALMSAARSASSPTVRRSFAQATAAVAKTASEARTAKLVADAVQLYSDPGDLVSRQLSGLLLRELVRGDILAAHGAAALPCAFVACQDEDSDVQSIWKDVWEEGTGSPAAAVRLYLAEISALICAGLQSQQWGRKVCAARAVKALCEIGGKGSLAQHATGIARQLLQEIPGRLWEGKEVVLEALGCLVAAEPHCVQPAEDIINALLGALDRRKAGFVGAALKALQGAVAALPGVKTSDALAALLSLTTPKDPPSAVSQKDDAATKPDTVVHLMGVLACLEQLWKQCSPSEAAAFGQDIASAFSRGISSERSLADRVAGLGHVTAFVDGIARHMQAGAQGLDGSFLLQPLLPGLLISMQDARYSQLRTSAYAAANAIVEQKEEVALSREQLEELSNTISERSKSEKNPALQSNIRKLVEALSL</sequence>
<feature type="domain" description="ECM29 ARM-like repeats" evidence="7">
    <location>
        <begin position="636"/>
        <end position="759"/>
    </location>
</feature>
<keyword evidence="3" id="KW-0677">Repeat</keyword>
<evidence type="ECO:0000313" key="9">
    <source>
        <dbReference type="EMBL" id="CAL5228061.1"/>
    </source>
</evidence>
<evidence type="ECO:0000259" key="6">
    <source>
        <dbReference type="Pfam" id="PF13001"/>
    </source>
</evidence>
<dbReference type="Pfam" id="PF24492">
    <property type="entry name" value="HEAT_ECM29"/>
    <property type="match status" value="1"/>
</dbReference>
<keyword evidence="2" id="KW-0963">Cytoplasm</keyword>
<dbReference type="InterPro" id="IPR024372">
    <property type="entry name" value="Ecm29_N"/>
</dbReference>
<comment type="subcellular location">
    <subcellularLocation>
        <location evidence="1">Cytoplasm</location>
    </subcellularLocation>
</comment>
<feature type="compositionally biased region" description="Polar residues" evidence="5">
    <location>
        <begin position="200"/>
        <end position="221"/>
    </location>
</feature>
<evidence type="ECO:0000313" key="10">
    <source>
        <dbReference type="Proteomes" id="UP001497392"/>
    </source>
</evidence>
<organism evidence="9 10">
    <name type="scientific">Coccomyxa viridis</name>
    <dbReference type="NCBI Taxonomy" id="1274662"/>
    <lineage>
        <taxon>Eukaryota</taxon>
        <taxon>Viridiplantae</taxon>
        <taxon>Chlorophyta</taxon>
        <taxon>core chlorophytes</taxon>
        <taxon>Trebouxiophyceae</taxon>
        <taxon>Trebouxiophyceae incertae sedis</taxon>
        <taxon>Coccomyxaceae</taxon>
        <taxon>Coccomyxa</taxon>
    </lineage>
</organism>
<dbReference type="PANTHER" id="PTHR23346">
    <property type="entry name" value="TRANSLATIONAL ACTIVATOR GCN1-RELATED"/>
    <property type="match status" value="1"/>
</dbReference>
<dbReference type="InterPro" id="IPR055444">
    <property type="entry name" value="ARM_ECM29"/>
</dbReference>
<evidence type="ECO:0000256" key="5">
    <source>
        <dbReference type="SAM" id="MobiDB-lite"/>
    </source>
</evidence>
<accession>A0ABP1G786</accession>
<evidence type="ECO:0000256" key="2">
    <source>
        <dbReference type="ARBA" id="ARBA00022490"/>
    </source>
</evidence>
<dbReference type="InterPro" id="IPR016024">
    <property type="entry name" value="ARM-type_fold"/>
</dbReference>
<dbReference type="Pfam" id="PF13001">
    <property type="entry name" value="ECM29_N"/>
    <property type="match status" value="1"/>
</dbReference>
<dbReference type="Pfam" id="PF23702">
    <property type="entry name" value="ARM_ECM29"/>
    <property type="match status" value="1"/>
</dbReference>
<comment type="caution">
    <text evidence="9">The sequence shown here is derived from an EMBL/GenBank/DDBJ whole genome shotgun (WGS) entry which is preliminary data.</text>
</comment>
<gene>
    <name evidence="9" type="primary">g11127</name>
    <name evidence="9" type="ORF">VP750_LOCUS9967</name>
</gene>
<keyword evidence="4" id="KW-0647">Proteasome</keyword>
<dbReference type="Pfam" id="PF24987">
    <property type="entry name" value="HEAT_EF3_N"/>
    <property type="match status" value="1"/>
</dbReference>
<dbReference type="InterPro" id="IPR011989">
    <property type="entry name" value="ARM-like"/>
</dbReference>
<dbReference type="InterPro" id="IPR055443">
    <property type="entry name" value="HEAT_ECM29"/>
</dbReference>
<evidence type="ECO:0000256" key="4">
    <source>
        <dbReference type="ARBA" id="ARBA00022942"/>
    </source>
</evidence>
<name>A0ABP1G786_9CHLO</name>
<feature type="compositionally biased region" description="Basic and acidic residues" evidence="5">
    <location>
        <begin position="247"/>
        <end position="258"/>
    </location>
</feature>
<evidence type="ECO:0000256" key="3">
    <source>
        <dbReference type="ARBA" id="ARBA00022737"/>
    </source>
</evidence>
<dbReference type="EMBL" id="CAXHTA020000018">
    <property type="protein sequence ID" value="CAL5228061.1"/>
    <property type="molecule type" value="Genomic_DNA"/>
</dbReference>
<reference evidence="9 10" key="1">
    <citation type="submission" date="2024-06" db="EMBL/GenBank/DDBJ databases">
        <authorList>
            <person name="Kraege A."/>
            <person name="Thomma B."/>
        </authorList>
    </citation>
    <scope>NUCLEOTIDE SEQUENCE [LARGE SCALE GENOMIC DNA]</scope>
</reference>
<proteinExistence type="predicted"/>
<keyword evidence="10" id="KW-1185">Reference proteome</keyword>
<dbReference type="PANTHER" id="PTHR23346:SF19">
    <property type="entry name" value="PROTEASOME ADAPTER AND SCAFFOLD PROTEIN ECM29"/>
    <property type="match status" value="1"/>
</dbReference>
<feature type="domain" description="Proteasome adapter and scaffold protein ECM29 HEAT-repeat" evidence="8">
    <location>
        <begin position="1305"/>
        <end position="1466"/>
    </location>
</feature>
<evidence type="ECO:0000259" key="8">
    <source>
        <dbReference type="Pfam" id="PF24492"/>
    </source>
</evidence>
<dbReference type="Gene3D" id="1.25.10.10">
    <property type="entry name" value="Leucine-rich Repeat Variant"/>
    <property type="match status" value="4"/>
</dbReference>
<feature type="region of interest" description="Disordered" evidence="5">
    <location>
        <begin position="194"/>
        <end position="260"/>
    </location>
</feature>
<feature type="domain" description="Proteasome component Ecm29 N-terminal" evidence="6">
    <location>
        <begin position="11"/>
        <end position="552"/>
    </location>
</feature>
<dbReference type="SUPFAM" id="SSF48371">
    <property type="entry name" value="ARM repeat"/>
    <property type="match status" value="2"/>
</dbReference>
<dbReference type="Proteomes" id="UP001497392">
    <property type="component" value="Unassembled WGS sequence"/>
</dbReference>
<evidence type="ECO:0000256" key="1">
    <source>
        <dbReference type="ARBA" id="ARBA00004496"/>
    </source>
</evidence>
<evidence type="ECO:0000259" key="7">
    <source>
        <dbReference type="Pfam" id="PF23702"/>
    </source>
</evidence>